<feature type="region of interest" description="Disordered" evidence="1">
    <location>
        <begin position="160"/>
        <end position="247"/>
    </location>
</feature>
<evidence type="ECO:0000256" key="2">
    <source>
        <dbReference type="SAM" id="SignalP"/>
    </source>
</evidence>
<dbReference type="InterPro" id="IPR013083">
    <property type="entry name" value="Znf_RING/FYVE/PHD"/>
</dbReference>
<evidence type="ECO:0000313" key="5">
    <source>
        <dbReference type="Proteomes" id="UP000247498"/>
    </source>
</evidence>
<feature type="compositionally biased region" description="Basic and acidic residues" evidence="1">
    <location>
        <begin position="732"/>
        <end position="741"/>
    </location>
</feature>
<feature type="region of interest" description="Disordered" evidence="1">
    <location>
        <begin position="261"/>
        <end position="281"/>
    </location>
</feature>
<feature type="region of interest" description="Disordered" evidence="1">
    <location>
        <begin position="789"/>
        <end position="863"/>
    </location>
</feature>
<feature type="compositionally biased region" description="Low complexity" evidence="1">
    <location>
        <begin position="211"/>
        <end position="220"/>
    </location>
</feature>
<dbReference type="SUPFAM" id="SSF57850">
    <property type="entry name" value="RING/U-box"/>
    <property type="match status" value="1"/>
</dbReference>
<evidence type="ECO:0000256" key="1">
    <source>
        <dbReference type="SAM" id="MobiDB-lite"/>
    </source>
</evidence>
<proteinExistence type="predicted"/>
<feature type="compositionally biased region" description="Gly residues" evidence="1">
    <location>
        <begin position="799"/>
        <end position="809"/>
    </location>
</feature>
<feature type="compositionally biased region" description="Low complexity" evidence="1">
    <location>
        <begin position="833"/>
        <end position="846"/>
    </location>
</feature>
<dbReference type="PANTHER" id="PTHR16306:SF0">
    <property type="entry name" value="TRANSLIN-ASSOCIATED FACTOR X-INTERACTING PROTEIN 1"/>
    <property type="match status" value="1"/>
</dbReference>
<keyword evidence="2" id="KW-0732">Signal</keyword>
<dbReference type="EMBL" id="BDRX01000003">
    <property type="protein sequence ID" value="GBF88048.1"/>
    <property type="molecule type" value="Genomic_DNA"/>
</dbReference>
<feature type="compositionally biased region" description="Low complexity" evidence="1">
    <location>
        <begin position="180"/>
        <end position="204"/>
    </location>
</feature>
<feature type="region of interest" description="Disordered" evidence="1">
    <location>
        <begin position="688"/>
        <end position="741"/>
    </location>
</feature>
<dbReference type="AlphaFoldDB" id="A0A2V0NL04"/>
<dbReference type="Gene3D" id="3.30.40.10">
    <property type="entry name" value="Zinc/RING finger domain, C3HC4 (zinc finger)"/>
    <property type="match status" value="1"/>
</dbReference>
<evidence type="ECO:0000313" key="4">
    <source>
        <dbReference type="EMBL" id="GBF88048.1"/>
    </source>
</evidence>
<feature type="chain" id="PRO_5016123947" description="U-box domain-containing protein" evidence="2">
    <location>
        <begin position="25"/>
        <end position="863"/>
    </location>
</feature>
<dbReference type="SMART" id="SM00504">
    <property type="entry name" value="Ubox"/>
    <property type="match status" value="1"/>
</dbReference>
<dbReference type="InterPro" id="IPR003613">
    <property type="entry name" value="Ubox_domain"/>
</dbReference>
<keyword evidence="5" id="KW-1185">Reference proteome</keyword>
<reference evidence="4 5" key="1">
    <citation type="journal article" date="2018" name="Sci. Rep.">
        <title>Raphidocelis subcapitata (=Pseudokirchneriella subcapitata) provides an insight into genome evolution and environmental adaptations in the Sphaeropleales.</title>
        <authorList>
            <person name="Suzuki S."/>
            <person name="Yamaguchi H."/>
            <person name="Nakajima N."/>
            <person name="Kawachi M."/>
        </authorList>
    </citation>
    <scope>NUCLEOTIDE SEQUENCE [LARGE SCALE GENOMIC DNA]</scope>
    <source>
        <strain evidence="4 5">NIES-35</strain>
    </source>
</reference>
<feature type="compositionally biased region" description="Gly residues" evidence="1">
    <location>
        <begin position="688"/>
        <end position="703"/>
    </location>
</feature>
<sequence length="863" mass="90347">MRRGPRFGLLVLACFTAFYQEHLARTQWASGLQAAGQGSSGPAVYDGASAASTPLLSAVQGRMHWHAAGGGAFVTPPLPVYPTPAALVQAHPRAAVWLLTACLATPRFAAAAFGRVPAWRGILGMLELQASLPALPILDARPGVPADAVARAGMQAVCLSPPAPGGGGTGGGGGGGGGQQQRWEQGQGKEQQQQQQKWGQGEQQQQRRRQQPQGQEPGGAESDEQQLCEQQQLCRGSERPSSLWRGPLRPRWWRQQLRRLSPRQRAADGGGAAPPPPAPLPFVNCTVWTRDGRRVASFAVTRSPPSPPPPPATWRNRAAASCTWAGGWLAWLLWPRWRLLQLLPLLRPELGWVATSALVAGIKAQFSELCFLAAALPPVLAARDARHAAQTLAYFCVGITVLLLWEAHQQVAAELLFTWPLIRWLYGCRLANLWLASWHSARAWFVLVACLLPDGLQARAMQPLSWIWWLRQLAARLQGARPGGGGAREDAAGARRAETARAQAQRYQELRDYYEHAATRALSEAGLPVARLRLPSEQRWPAELSVPECVDELDSDAVPRGFVCPITQMVMRQPAMLISTEIETPATYERSAIQDWLRSNRVDPRSRTRVGDDGRLVPNLELHRAIEDFCAMHARAASRGAAGGLGGGAGAAGGGGVGIVEAVSAAAAQGAGAFGGLDGGGGGGAAGAGIGPGGGGGDGSGGGARRRRQPSARSAGSPRGSAGAQARQPGRAGERGAAGREAAEGGLPFMDRVMQAISGEGHHHHDHPQGAGGAGGGAFVFQAAARGMRRRLTARRSSGGDGDGSGDGAAGATAEGGDRGGGGGEGGDEKEQPGSGAAASPDGGSARARRYNLRARSSSRRAE</sequence>
<dbReference type="GO" id="GO:0016567">
    <property type="term" value="P:protein ubiquitination"/>
    <property type="evidence" value="ECO:0007669"/>
    <property type="project" value="UniProtKB-UniPathway"/>
</dbReference>
<evidence type="ECO:0000259" key="3">
    <source>
        <dbReference type="SMART" id="SM00504"/>
    </source>
</evidence>
<organism evidence="4 5">
    <name type="scientific">Raphidocelis subcapitata</name>
    <dbReference type="NCBI Taxonomy" id="307507"/>
    <lineage>
        <taxon>Eukaryota</taxon>
        <taxon>Viridiplantae</taxon>
        <taxon>Chlorophyta</taxon>
        <taxon>core chlorophytes</taxon>
        <taxon>Chlorophyceae</taxon>
        <taxon>CS clade</taxon>
        <taxon>Sphaeropleales</taxon>
        <taxon>Selenastraceae</taxon>
        <taxon>Raphidocelis</taxon>
    </lineage>
</organism>
<feature type="compositionally biased region" description="Gly residues" evidence="1">
    <location>
        <begin position="165"/>
        <end position="179"/>
    </location>
</feature>
<feature type="compositionally biased region" description="Basic residues" evidence="1">
    <location>
        <begin position="847"/>
        <end position="863"/>
    </location>
</feature>
<dbReference type="GO" id="GO:0004842">
    <property type="term" value="F:ubiquitin-protein transferase activity"/>
    <property type="evidence" value="ECO:0007669"/>
    <property type="project" value="InterPro"/>
</dbReference>
<dbReference type="STRING" id="307507.A0A2V0NL04"/>
<dbReference type="PANTHER" id="PTHR16306">
    <property type="entry name" value="TRANSLIN-ASSOCIATED FACTOR X-INTERACTING PROTEIN 1"/>
    <property type="match status" value="1"/>
</dbReference>
<gene>
    <name evidence="4" type="ORF">Rsub_00760</name>
</gene>
<accession>A0A2V0NL04</accession>
<feature type="compositionally biased region" description="Low complexity" evidence="1">
    <location>
        <begin position="711"/>
        <end position="731"/>
    </location>
</feature>
<comment type="caution">
    <text evidence="4">The sequence shown here is derived from an EMBL/GenBank/DDBJ whole genome shotgun (WGS) entry which is preliminary data.</text>
</comment>
<dbReference type="OrthoDB" id="550516at2759"/>
<feature type="domain" description="U-box" evidence="3">
    <location>
        <begin position="561"/>
        <end position="629"/>
    </location>
</feature>
<dbReference type="Proteomes" id="UP000247498">
    <property type="component" value="Unassembled WGS sequence"/>
</dbReference>
<dbReference type="Pfam" id="PF04564">
    <property type="entry name" value="U-box"/>
    <property type="match status" value="1"/>
</dbReference>
<feature type="signal peptide" evidence="2">
    <location>
        <begin position="1"/>
        <end position="24"/>
    </location>
</feature>
<dbReference type="UniPathway" id="UPA00143"/>
<name>A0A2V0NL04_9CHLO</name>
<dbReference type="GO" id="GO:0005737">
    <property type="term" value="C:cytoplasm"/>
    <property type="evidence" value="ECO:0007669"/>
    <property type="project" value="TreeGrafter"/>
</dbReference>
<protein>
    <recommendedName>
        <fullName evidence="3">U-box domain-containing protein</fullName>
    </recommendedName>
</protein>
<dbReference type="InParanoid" id="A0A2V0NL04"/>